<dbReference type="Proteomes" id="UP000247536">
    <property type="component" value="Unassembled WGS sequence"/>
</dbReference>
<sequence length="204" mass="22345">MRGELQLLPVWPDRRSYLGRVPLVACSVEGRQSMATKYPTRIKAAPKVGNIYWCNFHPEGVIHIPEFWKNRPVIVVSRNATLNGKVTVLPMTTDEDNATNINAIELSAEVQGKIDSKRSWVICDHLMTIATSRLDNVSTTPPRVKGDGLTAILQKAHSIIAGWMPAATVQVTEVATTTTVETPSGIVTETVDTITVTMGEKPAR</sequence>
<gene>
    <name evidence="1" type="ORF">DMY87_01390</name>
</gene>
<comment type="caution">
    <text evidence="1">The sequence shown here is derived from an EMBL/GenBank/DDBJ whole genome shotgun (WGS) entry which is preliminary data.</text>
</comment>
<protein>
    <recommendedName>
        <fullName evidence="3">Type II toxin-antitoxin system PemK/MazF family toxin</fullName>
    </recommendedName>
</protein>
<evidence type="ECO:0008006" key="3">
    <source>
        <dbReference type="Google" id="ProtNLM"/>
    </source>
</evidence>
<dbReference type="SUPFAM" id="SSF50118">
    <property type="entry name" value="Cell growth inhibitor/plasmid maintenance toxic component"/>
    <property type="match status" value="1"/>
</dbReference>
<dbReference type="Pfam" id="PF02452">
    <property type="entry name" value="PemK_toxin"/>
    <property type="match status" value="1"/>
</dbReference>
<proteinExistence type="predicted"/>
<accession>A0ABX5P0D1</accession>
<evidence type="ECO:0000313" key="2">
    <source>
        <dbReference type="Proteomes" id="UP000247536"/>
    </source>
</evidence>
<evidence type="ECO:0000313" key="1">
    <source>
        <dbReference type="EMBL" id="PYB77068.1"/>
    </source>
</evidence>
<name>A0ABX5P0D1_9HYPH</name>
<dbReference type="EMBL" id="QJRY01000001">
    <property type="protein sequence ID" value="PYB77068.1"/>
    <property type="molecule type" value="Genomic_DNA"/>
</dbReference>
<keyword evidence="2" id="KW-1185">Reference proteome</keyword>
<dbReference type="Gene3D" id="2.30.30.110">
    <property type="match status" value="1"/>
</dbReference>
<reference evidence="1 2" key="1">
    <citation type="submission" date="2018-06" db="EMBL/GenBank/DDBJ databases">
        <title>Rhizobium wuzhouense sp. nov., isolated from roots of Oryza officinalis.</title>
        <authorList>
            <person name="Yuan T."/>
        </authorList>
    </citation>
    <scope>NUCLEOTIDE SEQUENCE [LARGE SCALE GENOMIC DNA]</scope>
    <source>
        <strain evidence="1 2">W44</strain>
    </source>
</reference>
<dbReference type="InterPro" id="IPR011067">
    <property type="entry name" value="Plasmid_toxin/cell-grow_inhib"/>
</dbReference>
<dbReference type="InterPro" id="IPR003477">
    <property type="entry name" value="PemK-like"/>
</dbReference>
<organism evidence="1 2">
    <name type="scientific">Rhizobium wuzhouense</name>
    <dbReference type="NCBI Taxonomy" id="1986026"/>
    <lineage>
        <taxon>Bacteria</taxon>
        <taxon>Pseudomonadati</taxon>
        <taxon>Pseudomonadota</taxon>
        <taxon>Alphaproteobacteria</taxon>
        <taxon>Hyphomicrobiales</taxon>
        <taxon>Rhizobiaceae</taxon>
        <taxon>Rhizobium/Agrobacterium group</taxon>
        <taxon>Rhizobium</taxon>
    </lineage>
</organism>